<dbReference type="InterPro" id="IPR016181">
    <property type="entry name" value="Acyl_CoA_acyltransferase"/>
</dbReference>
<dbReference type="Pfam" id="PF00583">
    <property type="entry name" value="Acetyltransf_1"/>
    <property type="match status" value="1"/>
</dbReference>
<evidence type="ECO:0000313" key="3">
    <source>
        <dbReference type="Proteomes" id="UP001139006"/>
    </source>
</evidence>
<proteinExistence type="predicted"/>
<dbReference type="InterPro" id="IPR000182">
    <property type="entry name" value="GNAT_dom"/>
</dbReference>
<dbReference type="GO" id="GO:0016747">
    <property type="term" value="F:acyltransferase activity, transferring groups other than amino-acyl groups"/>
    <property type="evidence" value="ECO:0007669"/>
    <property type="project" value="InterPro"/>
</dbReference>
<evidence type="ECO:0000259" key="1">
    <source>
        <dbReference type="PROSITE" id="PS51186"/>
    </source>
</evidence>
<reference evidence="2 3" key="1">
    <citation type="journal article" date="2023" name="Int. J. Syst. Evol. Microbiol.">
        <title>Ligilactobacillus ubinensis sp. nov., a novel species isolated from the wild ferment of a durian fruit (Durio zibethinus).</title>
        <authorList>
            <person name="Heng Y.C."/>
            <person name="Menon N."/>
            <person name="Chen B."/>
            <person name="Loo B.Z.L."/>
            <person name="Wong G.W.J."/>
            <person name="Lim A.C.H."/>
            <person name="Silvaraju S."/>
            <person name="Kittelmann S."/>
        </authorList>
    </citation>
    <scope>NUCLEOTIDE SEQUENCE [LARGE SCALE GENOMIC DNA]</scope>
    <source>
        <strain evidence="2 3">WILCCON 0076</strain>
    </source>
</reference>
<name>A0A9X2FIH1_9LACO</name>
<dbReference type="PANTHER" id="PTHR43328:SF1">
    <property type="entry name" value="N-ACETYLTRANSFERASE DOMAIN-CONTAINING PROTEIN"/>
    <property type="match status" value="1"/>
</dbReference>
<accession>A0A9X2FIH1</accession>
<comment type="caution">
    <text evidence="2">The sequence shown here is derived from an EMBL/GenBank/DDBJ whole genome shotgun (WGS) entry which is preliminary data.</text>
</comment>
<sequence>MQTDFKIEQLIQENALIIADKWHYDGIYSFYDMTADLEDYEEIVTPQLRKNNYYQVLSLDNKLIGFFMLESIATAPNVFEIGLGLAPNLTGKGLGEKFLKTIIEYTTKNFPVNKLILDVAEFNIRAQTVYRRCGFVITKRHMQEANNSIYPFVEMTKYFK</sequence>
<keyword evidence="3" id="KW-1185">Reference proteome</keyword>
<feature type="domain" description="N-acetyltransferase" evidence="1">
    <location>
        <begin position="14"/>
        <end position="160"/>
    </location>
</feature>
<dbReference type="EMBL" id="JAIULA010000003">
    <property type="protein sequence ID" value="MCP0886104.1"/>
    <property type="molecule type" value="Genomic_DNA"/>
</dbReference>
<dbReference type="Gene3D" id="3.40.630.30">
    <property type="match status" value="1"/>
</dbReference>
<dbReference type="Proteomes" id="UP001139006">
    <property type="component" value="Unassembled WGS sequence"/>
</dbReference>
<dbReference type="SUPFAM" id="SSF55729">
    <property type="entry name" value="Acyl-CoA N-acyltransferases (Nat)"/>
    <property type="match status" value="1"/>
</dbReference>
<dbReference type="RefSeq" id="WP_253359067.1">
    <property type="nucleotide sequence ID" value="NZ_JAIULA010000003.1"/>
</dbReference>
<evidence type="ECO:0000313" key="2">
    <source>
        <dbReference type="EMBL" id="MCP0886104.1"/>
    </source>
</evidence>
<dbReference type="PANTHER" id="PTHR43328">
    <property type="entry name" value="ACETYLTRANSFERASE-RELATED"/>
    <property type="match status" value="1"/>
</dbReference>
<organism evidence="2 3">
    <name type="scientific">Ligilactobacillus ubinensis</name>
    <dbReference type="NCBI Taxonomy" id="2876789"/>
    <lineage>
        <taxon>Bacteria</taxon>
        <taxon>Bacillati</taxon>
        <taxon>Bacillota</taxon>
        <taxon>Bacilli</taxon>
        <taxon>Lactobacillales</taxon>
        <taxon>Lactobacillaceae</taxon>
        <taxon>Ligilactobacillus</taxon>
    </lineage>
</organism>
<gene>
    <name evidence="2" type="ORF">LB941_01990</name>
</gene>
<protein>
    <submittedName>
        <fullName evidence="2">GNAT family N-acetyltransferase</fullName>
    </submittedName>
</protein>
<dbReference type="PROSITE" id="PS51186">
    <property type="entry name" value="GNAT"/>
    <property type="match status" value="1"/>
</dbReference>
<dbReference type="AlphaFoldDB" id="A0A9X2FIH1"/>